<name>A0A811NYD4_9POAL</name>
<dbReference type="InterPro" id="IPR011009">
    <property type="entry name" value="Kinase-like_dom_sf"/>
</dbReference>
<feature type="compositionally biased region" description="Polar residues" evidence="1">
    <location>
        <begin position="502"/>
        <end position="512"/>
    </location>
</feature>
<evidence type="ECO:0000313" key="4">
    <source>
        <dbReference type="Proteomes" id="UP000604825"/>
    </source>
</evidence>
<evidence type="ECO:0000256" key="1">
    <source>
        <dbReference type="SAM" id="MobiDB-lite"/>
    </source>
</evidence>
<evidence type="ECO:0000259" key="2">
    <source>
        <dbReference type="PROSITE" id="PS50011"/>
    </source>
</evidence>
<dbReference type="PROSITE" id="PS50011">
    <property type="entry name" value="PROTEIN_KINASE_DOM"/>
    <property type="match status" value="1"/>
</dbReference>
<feature type="region of interest" description="Disordered" evidence="1">
    <location>
        <begin position="489"/>
        <end position="601"/>
    </location>
</feature>
<dbReference type="Gene3D" id="1.10.510.10">
    <property type="entry name" value="Transferase(Phosphotransferase) domain 1"/>
    <property type="match status" value="1"/>
</dbReference>
<dbReference type="GO" id="GO:0005524">
    <property type="term" value="F:ATP binding"/>
    <property type="evidence" value="ECO:0007669"/>
    <property type="project" value="InterPro"/>
</dbReference>
<feature type="domain" description="Protein kinase" evidence="2">
    <location>
        <begin position="110"/>
        <end position="425"/>
    </location>
</feature>
<dbReference type="Pfam" id="PF06760">
    <property type="entry name" value="DUF1221"/>
    <property type="match status" value="1"/>
</dbReference>
<feature type="compositionally biased region" description="Basic and acidic residues" evidence="1">
    <location>
        <begin position="536"/>
        <end position="556"/>
    </location>
</feature>
<organism evidence="3 4">
    <name type="scientific">Miscanthus lutarioriparius</name>
    <dbReference type="NCBI Taxonomy" id="422564"/>
    <lineage>
        <taxon>Eukaryota</taxon>
        <taxon>Viridiplantae</taxon>
        <taxon>Streptophyta</taxon>
        <taxon>Embryophyta</taxon>
        <taxon>Tracheophyta</taxon>
        <taxon>Spermatophyta</taxon>
        <taxon>Magnoliopsida</taxon>
        <taxon>Liliopsida</taxon>
        <taxon>Poales</taxon>
        <taxon>Poaceae</taxon>
        <taxon>PACMAD clade</taxon>
        <taxon>Panicoideae</taxon>
        <taxon>Andropogonodae</taxon>
        <taxon>Andropogoneae</taxon>
        <taxon>Saccharinae</taxon>
        <taxon>Miscanthus</taxon>
    </lineage>
</organism>
<dbReference type="Proteomes" id="UP000604825">
    <property type="component" value="Unassembled WGS sequence"/>
</dbReference>
<dbReference type="PANTHER" id="PTHR44329">
    <property type="entry name" value="SERINE/THREONINE-PROTEIN KINASE TNNI3K-RELATED"/>
    <property type="match status" value="1"/>
</dbReference>
<dbReference type="SUPFAM" id="SSF56112">
    <property type="entry name" value="Protein kinase-like (PK-like)"/>
    <property type="match status" value="1"/>
</dbReference>
<dbReference type="InterPro" id="IPR001245">
    <property type="entry name" value="Ser-Thr/Tyr_kinase_cat_dom"/>
</dbReference>
<accession>A0A811NYD4</accession>
<sequence>MEQLRQLGEAVGAINALMAFEHELRVNPRQCRLLADACVHALAAVTGSWWGRAAAAAHGTECVEQHLHGILWCVAVAVEAVEAAAEIAGDDADEIARRRVVLANKYDGRSMLEPRLFQHTYGKLYLVSPELVARMDTAWKEDRWLLSQLLDEMKSPAAPKPLTKSERRLADVLAAPLGKLHPASVLLNGDYSVRRRLGGNLKEAHWMGESFAVKHFIGDAEAEVSMLSSVAHPNVAHAAYCFHDEERKEYFVIARGMEYLHSKKIYHGDLNPSNVLVKPRQPDGYVHVKVAGFEQPAGTVTNGAKARANGNANAAAAGGDDTCIWYAPEVLEQQESHDRHTEKADVYSFAMICFELLTGKVPFEDNHLQGDKTSKNIRAGERPLFPFQAPKYLVALTKRCWHADPAQRPPFASVCRVLRYVKRFLVMNPEQQQGQQPDAPAAAPAADYLDIEAQLLRRIPAWQRGQGAPPRVADVPFQMFAYRAVEREKTAGAHARRDRATDSGSEENSLCSDENGVGATTPDDDASTVSGGTVRSRPDSSDGKKTPPVRKADGKAPPRQGGFQQKVKSASAVKPPPATRKTLGVKPELPARRPTSGHASD</sequence>
<protein>
    <recommendedName>
        <fullName evidence="2">Protein kinase domain-containing protein</fullName>
    </recommendedName>
</protein>
<dbReference type="AlphaFoldDB" id="A0A811NYD4"/>
<keyword evidence="4" id="KW-1185">Reference proteome</keyword>
<comment type="caution">
    <text evidence="3">The sequence shown here is derived from an EMBL/GenBank/DDBJ whole genome shotgun (WGS) entry which is preliminary data.</text>
</comment>
<reference evidence="3" key="1">
    <citation type="submission" date="2020-10" db="EMBL/GenBank/DDBJ databases">
        <authorList>
            <person name="Han B."/>
            <person name="Lu T."/>
            <person name="Zhao Q."/>
            <person name="Huang X."/>
            <person name="Zhao Y."/>
        </authorList>
    </citation>
    <scope>NUCLEOTIDE SEQUENCE</scope>
</reference>
<dbReference type="InterPro" id="IPR051681">
    <property type="entry name" value="Ser/Thr_Kinases-Pseudokinases"/>
</dbReference>
<dbReference type="OrthoDB" id="4062651at2759"/>
<dbReference type="Pfam" id="PF07714">
    <property type="entry name" value="PK_Tyr_Ser-Thr"/>
    <property type="match status" value="1"/>
</dbReference>
<dbReference type="GO" id="GO:0004674">
    <property type="term" value="F:protein serine/threonine kinase activity"/>
    <property type="evidence" value="ECO:0007669"/>
    <property type="project" value="TreeGrafter"/>
</dbReference>
<gene>
    <name evidence="3" type="ORF">NCGR_LOCUS20991</name>
</gene>
<dbReference type="PANTHER" id="PTHR44329:SF260">
    <property type="entry name" value="PROTEIN KINASE DOMAIN-CONTAINING PROTEIN"/>
    <property type="match status" value="1"/>
</dbReference>
<dbReference type="InterPro" id="IPR000719">
    <property type="entry name" value="Prot_kinase_dom"/>
</dbReference>
<evidence type="ECO:0000313" key="3">
    <source>
        <dbReference type="EMBL" id="CAD6230777.1"/>
    </source>
</evidence>
<proteinExistence type="predicted"/>
<dbReference type="InterPro" id="IPR010632">
    <property type="entry name" value="DUF1221"/>
</dbReference>
<dbReference type="EMBL" id="CAJGYO010000005">
    <property type="protein sequence ID" value="CAD6230777.1"/>
    <property type="molecule type" value="Genomic_DNA"/>
</dbReference>